<reference evidence="2" key="1">
    <citation type="submission" date="2023-06" db="EMBL/GenBank/DDBJ databases">
        <authorList>
            <consortium name="Lawrence Berkeley National Laboratory"/>
            <person name="Ahrendt S."/>
            <person name="Sahu N."/>
            <person name="Indic B."/>
            <person name="Wong-Bajracharya J."/>
            <person name="Merenyi Z."/>
            <person name="Ke H.-M."/>
            <person name="Monk M."/>
            <person name="Kocsube S."/>
            <person name="Drula E."/>
            <person name="Lipzen A."/>
            <person name="Balint B."/>
            <person name="Henrissat B."/>
            <person name="Andreopoulos B."/>
            <person name="Martin F.M."/>
            <person name="Harder C.B."/>
            <person name="Rigling D."/>
            <person name="Ford K.L."/>
            <person name="Foster G.D."/>
            <person name="Pangilinan J."/>
            <person name="Papanicolaou A."/>
            <person name="Barry K."/>
            <person name="LaButti K."/>
            <person name="Viragh M."/>
            <person name="Koriabine M."/>
            <person name="Yan M."/>
            <person name="Riley R."/>
            <person name="Champramary S."/>
            <person name="Plett K.L."/>
            <person name="Tsai I.J."/>
            <person name="Slot J."/>
            <person name="Sipos G."/>
            <person name="Plett J."/>
            <person name="Nagy L.G."/>
            <person name="Grigoriev I.V."/>
        </authorList>
    </citation>
    <scope>NUCLEOTIDE SEQUENCE</scope>
    <source>
        <strain evidence="2">CCBAS 213</strain>
    </source>
</reference>
<evidence type="ECO:0008006" key="4">
    <source>
        <dbReference type="Google" id="ProtNLM"/>
    </source>
</evidence>
<keyword evidence="3" id="KW-1185">Reference proteome</keyword>
<dbReference type="EMBL" id="JAUEPS010000194">
    <property type="protein sequence ID" value="KAK0434251.1"/>
    <property type="molecule type" value="Genomic_DNA"/>
</dbReference>
<gene>
    <name evidence="2" type="ORF">EV420DRAFT_1488738</name>
</gene>
<evidence type="ECO:0000313" key="2">
    <source>
        <dbReference type="EMBL" id="KAK0434251.1"/>
    </source>
</evidence>
<feature type="compositionally biased region" description="Basic and acidic residues" evidence="1">
    <location>
        <begin position="341"/>
        <end position="351"/>
    </location>
</feature>
<dbReference type="GeneID" id="85354197"/>
<dbReference type="Proteomes" id="UP001175211">
    <property type="component" value="Unassembled WGS sequence"/>
</dbReference>
<sequence length="1118" mass="124261">MVLHRSQRLLDLKVAAAPQALPQVISSPTTTLPAASSSSLMNSASEEPVWPPIFENYCAETFAANLDPYNLDPLSKDLNWALPIPLLIMPPDILQIDLSRTLIINSRAFHRLVTYDSIRLAKAATKGLKTPSCICGPLSGQWEVYTPTILWKMSMTCQRVENRGELAFFCAKGNNGCCWWQPVMHLFANNQGPTDVQPCLEEDEFVGFRTKDLRLTNLDGSLPSLPSLTESTISPLHSVCAIGSDSAQSPLVRALDVAFTVNSKRPASSPLLSGISKKFRASGALEKGRTPNDSSPMYKKTVSSKKKYQLRPASFPVDLASPSLNFEGGTPGKQTPGDGILDDKTSSENRAKKSYRLTAPRLRLKGEGPSNESPTPVSPMPNADVIELTDESSDENKSIFSGLKSPSREVIEITDGSSEGDLDNMEVDELDNVESLTVANQTSTEVIEISDNSESDNEKQEEANVIVVPTVCSRARCSHSKIPEATLERNKDALLSPEVQQRNSPFLGSGLGITVILDLGVNLSQFAWKFFFEVFALLDKPGLPGILELPELDLVVLVHDGEDWDSLFMPKLVLMYENGMSVTELVKSWVEGYHVYYHYQDAVIKVAETSGSQLYSKIFALPLAVSGFSPVALASISISATPTSATTSTLSSMVIPTAPSGYQALPLEILKEVCLLCDPQTRLSLRVVDRSSRIVTSRHTHRRLKLSLPPNWQSKKTPSPSKFSVACFDEELVMAIFIWMWFVGQRAVSFSLTNYSMMNNTAFFMRLLPHLETLIIQGVQCLVVNNPRIHFPYICPRHIQHLVLRNVIFVDVGVSAHAVESLMAPGMELRTVEINNVIHGHTPVSIPNPSLLLVSHWRERWGLSLAWGPGPTSPKLFRMVLLAPNFQKLSNTGPRPNGRPPLENFQHLVRQLFRLPHGRMELAPYLEDNEIYPRSFPTTHLTQLDLGLTEEVLSLGRPILRQALTTYELSFASASQTFSPIDWDSPTEYISMRDLQVLQEFVLITPLSNLSYGLKMAQSWWSQSKFQSWTSFELIIKLPPNDARPSWGYRATQFLRDYLSAGDIKIILQGCDLHIHAGRDGAGQLRVVRQEDVEYVTDLVMSLKEDPLIHTNQIEWKV</sequence>
<proteinExistence type="predicted"/>
<feature type="region of interest" description="Disordered" evidence="1">
    <location>
        <begin position="283"/>
        <end position="305"/>
    </location>
</feature>
<accession>A0AA39MGR8</accession>
<protein>
    <recommendedName>
        <fullName evidence="4">F-box domain-containing protein</fullName>
    </recommendedName>
</protein>
<name>A0AA39MGR8_ARMTA</name>
<feature type="region of interest" description="Disordered" evidence="1">
    <location>
        <begin position="319"/>
        <end position="382"/>
    </location>
</feature>
<organism evidence="2 3">
    <name type="scientific">Armillaria tabescens</name>
    <name type="common">Ringless honey mushroom</name>
    <name type="synonym">Agaricus tabescens</name>
    <dbReference type="NCBI Taxonomy" id="1929756"/>
    <lineage>
        <taxon>Eukaryota</taxon>
        <taxon>Fungi</taxon>
        <taxon>Dikarya</taxon>
        <taxon>Basidiomycota</taxon>
        <taxon>Agaricomycotina</taxon>
        <taxon>Agaricomycetes</taxon>
        <taxon>Agaricomycetidae</taxon>
        <taxon>Agaricales</taxon>
        <taxon>Marasmiineae</taxon>
        <taxon>Physalacriaceae</taxon>
        <taxon>Desarmillaria</taxon>
    </lineage>
</organism>
<evidence type="ECO:0000313" key="3">
    <source>
        <dbReference type="Proteomes" id="UP001175211"/>
    </source>
</evidence>
<comment type="caution">
    <text evidence="2">The sequence shown here is derived from an EMBL/GenBank/DDBJ whole genome shotgun (WGS) entry which is preliminary data.</text>
</comment>
<dbReference type="AlphaFoldDB" id="A0AA39MGR8"/>
<dbReference type="RefSeq" id="XP_060321679.1">
    <property type="nucleotide sequence ID" value="XM_060470649.1"/>
</dbReference>
<evidence type="ECO:0000256" key="1">
    <source>
        <dbReference type="SAM" id="MobiDB-lite"/>
    </source>
</evidence>